<evidence type="ECO:0000256" key="8">
    <source>
        <dbReference type="ARBA" id="ARBA00022777"/>
    </source>
</evidence>
<sequence>MTSSTVSKLETTSVGSSTNIRFHEGAFTRQERETLLGRKGFVIWFTGLSASGKSTIASALEQHLVNNTIAAYRLDGDNIRFGLNKNLGFSDADRTENIRRIAEVSKLFADAATVAITSFISPFRADRDAARALLVAANIPFVEVFADLPVEVAEQRDPKGLYAKARAGEIKDFTGISSPYEAPITPEIHLRTDQISVEDAVNSIVQYLAQRDLIALPAVAGAKRPLFGSEDSAAKK</sequence>
<keyword evidence="6 11" id="KW-0808">Transferase</keyword>
<evidence type="ECO:0000313" key="14">
    <source>
        <dbReference type="Proteomes" id="UP001211907"/>
    </source>
</evidence>
<keyword evidence="8 11" id="KW-0418">Kinase</keyword>
<dbReference type="NCBIfam" id="TIGR00455">
    <property type="entry name" value="apsK"/>
    <property type="match status" value="1"/>
</dbReference>
<dbReference type="InterPro" id="IPR027417">
    <property type="entry name" value="P-loop_NTPase"/>
</dbReference>
<feature type="domain" description="APS kinase" evidence="12">
    <location>
        <begin position="39"/>
        <end position="190"/>
    </location>
</feature>
<protein>
    <recommendedName>
        <fullName evidence="5 11">Adenylyl-sulfate kinase</fullName>
        <ecNumber evidence="4 11">2.7.1.25</ecNumber>
    </recommendedName>
</protein>
<dbReference type="PANTHER" id="PTHR11055">
    <property type="entry name" value="BIFUNCTIONAL 3'-PHOSPHOADENOSINE 5'-PHOSPHOSULFATE SYNTHASE"/>
    <property type="match status" value="1"/>
</dbReference>
<dbReference type="SUPFAM" id="SSF52540">
    <property type="entry name" value="P-loop containing nucleoside triphosphate hydrolases"/>
    <property type="match status" value="1"/>
</dbReference>
<keyword evidence="9 11" id="KW-0067">ATP-binding</keyword>
<comment type="function">
    <text evidence="11">Catalyzes the synthesis of activated sulfate.</text>
</comment>
<accession>A0AAD5STB5</accession>
<name>A0AAD5STB5_9FUNG</name>
<dbReference type="EC" id="2.7.1.25" evidence="4 11"/>
<keyword evidence="7 11" id="KW-0547">Nucleotide-binding</keyword>
<evidence type="ECO:0000256" key="11">
    <source>
        <dbReference type="RuleBase" id="RU004347"/>
    </source>
</evidence>
<dbReference type="HAMAP" id="MF_00065">
    <property type="entry name" value="Adenylyl_sulf_kinase"/>
    <property type="match status" value="1"/>
</dbReference>
<dbReference type="GO" id="GO:0000103">
    <property type="term" value="P:sulfate assimilation"/>
    <property type="evidence" value="ECO:0007669"/>
    <property type="project" value="InterPro"/>
</dbReference>
<evidence type="ECO:0000313" key="13">
    <source>
        <dbReference type="EMBL" id="KAJ3104325.1"/>
    </source>
</evidence>
<dbReference type="GO" id="GO:0019344">
    <property type="term" value="P:cysteine biosynthetic process"/>
    <property type="evidence" value="ECO:0007669"/>
    <property type="project" value="UniProtKB-KW"/>
</dbReference>
<comment type="similarity">
    <text evidence="3 11">Belongs to the APS kinase family.</text>
</comment>
<dbReference type="Gene3D" id="3.40.50.300">
    <property type="entry name" value="P-loop containing nucleotide triphosphate hydrolases"/>
    <property type="match status" value="1"/>
</dbReference>
<evidence type="ECO:0000256" key="1">
    <source>
        <dbReference type="ARBA" id="ARBA00001823"/>
    </source>
</evidence>
<comment type="caution">
    <text evidence="13">The sequence shown here is derived from an EMBL/GenBank/DDBJ whole genome shotgun (WGS) entry which is preliminary data.</text>
</comment>
<evidence type="ECO:0000256" key="2">
    <source>
        <dbReference type="ARBA" id="ARBA00004806"/>
    </source>
</evidence>
<evidence type="ECO:0000256" key="4">
    <source>
        <dbReference type="ARBA" id="ARBA00012121"/>
    </source>
</evidence>
<evidence type="ECO:0000256" key="3">
    <source>
        <dbReference type="ARBA" id="ARBA00007008"/>
    </source>
</evidence>
<dbReference type="NCBIfam" id="NF003013">
    <property type="entry name" value="PRK03846.1"/>
    <property type="match status" value="1"/>
</dbReference>
<dbReference type="GO" id="GO:0004020">
    <property type="term" value="F:adenylylsulfate kinase activity"/>
    <property type="evidence" value="ECO:0007669"/>
    <property type="project" value="UniProtKB-EC"/>
</dbReference>
<dbReference type="PANTHER" id="PTHR11055:SF1">
    <property type="entry name" value="PAPS SYNTHETASE, ISOFORM D"/>
    <property type="match status" value="1"/>
</dbReference>
<evidence type="ECO:0000256" key="6">
    <source>
        <dbReference type="ARBA" id="ARBA00022679"/>
    </source>
</evidence>
<dbReference type="InterPro" id="IPR002891">
    <property type="entry name" value="APS"/>
</dbReference>
<evidence type="ECO:0000256" key="10">
    <source>
        <dbReference type="ARBA" id="ARBA00023192"/>
    </source>
</evidence>
<gene>
    <name evidence="13" type="primary">MET14</name>
    <name evidence="13" type="ORF">HK100_004076</name>
</gene>
<keyword evidence="10" id="KW-0028">Amino-acid biosynthesis</keyword>
<dbReference type="GO" id="GO:0005524">
    <property type="term" value="F:ATP binding"/>
    <property type="evidence" value="ECO:0007669"/>
    <property type="project" value="UniProtKB-KW"/>
</dbReference>
<keyword evidence="10" id="KW-0198">Cysteine biosynthesis</keyword>
<evidence type="ECO:0000256" key="5">
    <source>
        <dbReference type="ARBA" id="ARBA00018163"/>
    </source>
</evidence>
<evidence type="ECO:0000256" key="7">
    <source>
        <dbReference type="ARBA" id="ARBA00022741"/>
    </source>
</evidence>
<dbReference type="FunFam" id="3.40.50.300:FF:000212">
    <property type="entry name" value="Adenylyl-sulfate kinase"/>
    <property type="match status" value="1"/>
</dbReference>
<dbReference type="AlphaFoldDB" id="A0AAD5STB5"/>
<organism evidence="13 14">
    <name type="scientific">Physocladia obscura</name>
    <dbReference type="NCBI Taxonomy" id="109957"/>
    <lineage>
        <taxon>Eukaryota</taxon>
        <taxon>Fungi</taxon>
        <taxon>Fungi incertae sedis</taxon>
        <taxon>Chytridiomycota</taxon>
        <taxon>Chytridiomycota incertae sedis</taxon>
        <taxon>Chytridiomycetes</taxon>
        <taxon>Chytridiales</taxon>
        <taxon>Chytriomycetaceae</taxon>
        <taxon>Physocladia</taxon>
    </lineage>
</organism>
<evidence type="ECO:0000256" key="9">
    <source>
        <dbReference type="ARBA" id="ARBA00022840"/>
    </source>
</evidence>
<dbReference type="EMBL" id="JADGJH010002063">
    <property type="protein sequence ID" value="KAJ3104325.1"/>
    <property type="molecule type" value="Genomic_DNA"/>
</dbReference>
<dbReference type="Pfam" id="PF01583">
    <property type="entry name" value="APS_kinase"/>
    <property type="match status" value="1"/>
</dbReference>
<comment type="pathway">
    <text evidence="2 11">Sulfur metabolism; hydrogen sulfide biosynthesis; sulfite from sulfate: step 2/3.</text>
</comment>
<evidence type="ECO:0000259" key="12">
    <source>
        <dbReference type="Pfam" id="PF01583"/>
    </source>
</evidence>
<keyword evidence="14" id="KW-1185">Reference proteome</keyword>
<proteinExistence type="inferred from homology"/>
<dbReference type="Proteomes" id="UP001211907">
    <property type="component" value="Unassembled WGS sequence"/>
</dbReference>
<dbReference type="CDD" id="cd02027">
    <property type="entry name" value="APSK"/>
    <property type="match status" value="1"/>
</dbReference>
<dbReference type="InterPro" id="IPR059117">
    <property type="entry name" value="APS_kinase_dom"/>
</dbReference>
<reference evidence="13" key="1">
    <citation type="submission" date="2020-05" db="EMBL/GenBank/DDBJ databases">
        <title>Phylogenomic resolution of chytrid fungi.</title>
        <authorList>
            <person name="Stajich J.E."/>
            <person name="Amses K."/>
            <person name="Simmons R."/>
            <person name="Seto K."/>
            <person name="Myers J."/>
            <person name="Bonds A."/>
            <person name="Quandt C.A."/>
            <person name="Barry K."/>
            <person name="Liu P."/>
            <person name="Grigoriev I."/>
            <person name="Longcore J.E."/>
            <person name="James T.Y."/>
        </authorList>
    </citation>
    <scope>NUCLEOTIDE SEQUENCE</scope>
    <source>
        <strain evidence="13">JEL0513</strain>
    </source>
</reference>
<comment type="catalytic activity">
    <reaction evidence="1 11">
        <text>adenosine 5'-phosphosulfate + ATP = 3'-phosphoadenylyl sulfate + ADP + H(+)</text>
        <dbReference type="Rhea" id="RHEA:24152"/>
        <dbReference type="ChEBI" id="CHEBI:15378"/>
        <dbReference type="ChEBI" id="CHEBI:30616"/>
        <dbReference type="ChEBI" id="CHEBI:58243"/>
        <dbReference type="ChEBI" id="CHEBI:58339"/>
        <dbReference type="ChEBI" id="CHEBI:456216"/>
        <dbReference type="EC" id="2.7.1.25"/>
    </reaction>
</comment>